<evidence type="ECO:0000313" key="3">
    <source>
        <dbReference type="Proteomes" id="UP000001070"/>
    </source>
</evidence>
<dbReference type="PANTHER" id="PTHR18898">
    <property type="entry name" value="NUCLEOPROTEIN TPR-RELATED"/>
    <property type="match status" value="1"/>
</dbReference>
<accession>B4K1J8</accession>
<evidence type="ECO:0000313" key="2">
    <source>
        <dbReference type="EMBL" id="EDV92492.1"/>
    </source>
</evidence>
<dbReference type="GO" id="GO:0006406">
    <property type="term" value="P:mRNA export from nucleus"/>
    <property type="evidence" value="ECO:0007669"/>
    <property type="project" value="TreeGrafter"/>
</dbReference>
<sequence>MRPIGQLITDLPEGKRAIGCKWVSGVKIGENGYEERNALTKRVAELTERISSVEKELFPLQCGNKELTSKIEELNVETIKWRQRANTLVEKSNRNPEEFKHLQAERERLAKLLTTEKEVNKKQLDELTSLKSCLENEIPALNRNLQMSDVLTKNLQRQNVKCIYEMNCY</sequence>
<name>B4K1J8_DROGR</name>
<dbReference type="InParanoid" id="B4K1J8"/>
<organism evidence="3">
    <name type="scientific">Drosophila grimshawi</name>
    <name type="common">Hawaiian fruit fly</name>
    <name type="synonym">Idiomyia grimshawi</name>
    <dbReference type="NCBI Taxonomy" id="7222"/>
    <lineage>
        <taxon>Eukaryota</taxon>
        <taxon>Metazoa</taxon>
        <taxon>Ecdysozoa</taxon>
        <taxon>Arthropoda</taxon>
        <taxon>Hexapoda</taxon>
        <taxon>Insecta</taxon>
        <taxon>Pterygota</taxon>
        <taxon>Neoptera</taxon>
        <taxon>Endopterygota</taxon>
        <taxon>Diptera</taxon>
        <taxon>Brachycera</taxon>
        <taxon>Muscomorpha</taxon>
        <taxon>Ephydroidea</taxon>
        <taxon>Drosophilidae</taxon>
        <taxon>Drosophila</taxon>
        <taxon>Hawaiian Drosophila</taxon>
    </lineage>
</organism>
<reference evidence="2 3" key="1">
    <citation type="journal article" date="2007" name="Nature">
        <title>Evolution of genes and genomes on the Drosophila phylogeny.</title>
        <authorList>
            <consortium name="Drosophila 12 Genomes Consortium"/>
            <person name="Clark A.G."/>
            <person name="Eisen M.B."/>
            <person name="Smith D.R."/>
            <person name="Bergman C.M."/>
            <person name="Oliver B."/>
            <person name="Markow T.A."/>
            <person name="Kaufman T.C."/>
            <person name="Kellis M."/>
            <person name="Gelbart W."/>
            <person name="Iyer V.N."/>
            <person name="Pollard D.A."/>
            <person name="Sackton T.B."/>
            <person name="Larracuente A.M."/>
            <person name="Singh N.D."/>
            <person name="Abad J.P."/>
            <person name="Abt D.N."/>
            <person name="Adryan B."/>
            <person name="Aguade M."/>
            <person name="Akashi H."/>
            <person name="Anderson W.W."/>
            <person name="Aquadro C.F."/>
            <person name="Ardell D.H."/>
            <person name="Arguello R."/>
            <person name="Artieri C.G."/>
            <person name="Barbash D.A."/>
            <person name="Barker D."/>
            <person name="Barsanti P."/>
            <person name="Batterham P."/>
            <person name="Batzoglou S."/>
            <person name="Begun D."/>
            <person name="Bhutkar A."/>
            <person name="Blanco E."/>
            <person name="Bosak S.A."/>
            <person name="Bradley R.K."/>
            <person name="Brand A.D."/>
            <person name="Brent M.R."/>
            <person name="Brooks A.N."/>
            <person name="Brown R.H."/>
            <person name="Butlin R.K."/>
            <person name="Caggese C."/>
            <person name="Calvi B.R."/>
            <person name="Bernardo de Carvalho A."/>
            <person name="Caspi A."/>
            <person name="Castrezana S."/>
            <person name="Celniker S.E."/>
            <person name="Chang J.L."/>
            <person name="Chapple C."/>
            <person name="Chatterji S."/>
            <person name="Chinwalla A."/>
            <person name="Civetta A."/>
            <person name="Clifton S.W."/>
            <person name="Comeron J.M."/>
            <person name="Costello J.C."/>
            <person name="Coyne J.A."/>
            <person name="Daub J."/>
            <person name="David R.G."/>
            <person name="Delcher A.L."/>
            <person name="Delehaunty K."/>
            <person name="Do C.B."/>
            <person name="Ebling H."/>
            <person name="Edwards K."/>
            <person name="Eickbush T."/>
            <person name="Evans J.D."/>
            <person name="Filipski A."/>
            <person name="Findeiss S."/>
            <person name="Freyhult E."/>
            <person name="Fulton L."/>
            <person name="Fulton R."/>
            <person name="Garcia A.C."/>
            <person name="Gardiner A."/>
            <person name="Garfield D.A."/>
            <person name="Garvin B.E."/>
            <person name="Gibson G."/>
            <person name="Gilbert D."/>
            <person name="Gnerre S."/>
            <person name="Godfrey J."/>
            <person name="Good R."/>
            <person name="Gotea V."/>
            <person name="Gravely B."/>
            <person name="Greenberg A.J."/>
            <person name="Griffiths-Jones S."/>
            <person name="Gross S."/>
            <person name="Guigo R."/>
            <person name="Gustafson E.A."/>
            <person name="Haerty W."/>
            <person name="Hahn M.W."/>
            <person name="Halligan D.L."/>
            <person name="Halpern A.L."/>
            <person name="Halter G.M."/>
            <person name="Han M.V."/>
            <person name="Heger A."/>
            <person name="Hillier L."/>
            <person name="Hinrichs A.S."/>
            <person name="Holmes I."/>
            <person name="Hoskins R.A."/>
            <person name="Hubisz M.J."/>
            <person name="Hultmark D."/>
            <person name="Huntley M.A."/>
            <person name="Jaffe D.B."/>
            <person name="Jagadeeshan S."/>
            <person name="Jeck W.R."/>
            <person name="Johnson J."/>
            <person name="Jones C.D."/>
            <person name="Jordan W.C."/>
            <person name="Karpen G.H."/>
            <person name="Kataoka E."/>
            <person name="Keightley P.D."/>
            <person name="Kheradpour P."/>
            <person name="Kirkness E.F."/>
            <person name="Koerich L.B."/>
            <person name="Kristiansen K."/>
            <person name="Kudrna D."/>
            <person name="Kulathinal R.J."/>
            <person name="Kumar S."/>
            <person name="Kwok R."/>
            <person name="Lander E."/>
            <person name="Langley C.H."/>
            <person name="Lapoint R."/>
            <person name="Lazzaro B.P."/>
            <person name="Lee S.J."/>
            <person name="Levesque L."/>
            <person name="Li R."/>
            <person name="Lin C.F."/>
            <person name="Lin M.F."/>
            <person name="Lindblad-Toh K."/>
            <person name="Llopart A."/>
            <person name="Long M."/>
            <person name="Low L."/>
            <person name="Lozovsky E."/>
            <person name="Lu J."/>
            <person name="Luo M."/>
            <person name="Machado C.A."/>
            <person name="Makalowski W."/>
            <person name="Marzo M."/>
            <person name="Matsuda M."/>
            <person name="Matzkin L."/>
            <person name="McAllister B."/>
            <person name="McBride C.S."/>
            <person name="McKernan B."/>
            <person name="McKernan K."/>
            <person name="Mendez-Lago M."/>
            <person name="Minx P."/>
            <person name="Mollenhauer M.U."/>
            <person name="Montooth K."/>
            <person name="Mount S.M."/>
            <person name="Mu X."/>
            <person name="Myers E."/>
            <person name="Negre B."/>
            <person name="Newfeld S."/>
            <person name="Nielsen R."/>
            <person name="Noor M.A."/>
            <person name="O'Grady P."/>
            <person name="Pachter L."/>
            <person name="Papaceit M."/>
            <person name="Parisi M.J."/>
            <person name="Parisi M."/>
            <person name="Parts L."/>
            <person name="Pedersen J.S."/>
            <person name="Pesole G."/>
            <person name="Phillippy A.M."/>
            <person name="Ponting C.P."/>
            <person name="Pop M."/>
            <person name="Porcelli D."/>
            <person name="Powell J.R."/>
            <person name="Prohaska S."/>
            <person name="Pruitt K."/>
            <person name="Puig M."/>
            <person name="Quesneville H."/>
            <person name="Ram K.R."/>
            <person name="Rand D."/>
            <person name="Rasmussen M.D."/>
            <person name="Reed L.K."/>
            <person name="Reenan R."/>
            <person name="Reily A."/>
            <person name="Remington K.A."/>
            <person name="Rieger T.T."/>
            <person name="Ritchie M.G."/>
            <person name="Robin C."/>
            <person name="Rogers Y.H."/>
            <person name="Rohde C."/>
            <person name="Rozas J."/>
            <person name="Rubenfield M.J."/>
            <person name="Ruiz A."/>
            <person name="Russo S."/>
            <person name="Salzberg S.L."/>
            <person name="Sanchez-Gracia A."/>
            <person name="Saranga D.J."/>
            <person name="Sato H."/>
            <person name="Schaeffer S.W."/>
            <person name="Schatz M.C."/>
            <person name="Schlenke T."/>
            <person name="Schwartz R."/>
            <person name="Segarra C."/>
            <person name="Singh R.S."/>
            <person name="Sirot L."/>
            <person name="Sirota M."/>
            <person name="Sisneros N.B."/>
            <person name="Smith C.D."/>
            <person name="Smith T.F."/>
            <person name="Spieth J."/>
            <person name="Stage D.E."/>
            <person name="Stark A."/>
            <person name="Stephan W."/>
            <person name="Strausberg R.L."/>
            <person name="Strempel S."/>
            <person name="Sturgill D."/>
            <person name="Sutton G."/>
            <person name="Sutton G.G."/>
            <person name="Tao W."/>
            <person name="Teichmann S."/>
            <person name="Tobari Y.N."/>
            <person name="Tomimura Y."/>
            <person name="Tsolas J.M."/>
            <person name="Valente V.L."/>
            <person name="Venter E."/>
            <person name="Venter J.C."/>
            <person name="Vicario S."/>
            <person name="Vieira F.G."/>
            <person name="Vilella A.J."/>
            <person name="Villasante A."/>
            <person name="Walenz B."/>
            <person name="Wang J."/>
            <person name="Wasserman M."/>
            <person name="Watts T."/>
            <person name="Wilson D."/>
            <person name="Wilson R.K."/>
            <person name="Wing R.A."/>
            <person name="Wolfner M.F."/>
            <person name="Wong A."/>
            <person name="Wong G.K."/>
            <person name="Wu C.I."/>
            <person name="Wu G."/>
            <person name="Yamamoto D."/>
            <person name="Yang H.P."/>
            <person name="Yang S.P."/>
            <person name="Yorke J.A."/>
            <person name="Yoshida K."/>
            <person name="Zdobnov E."/>
            <person name="Zhang P."/>
            <person name="Zhang Y."/>
            <person name="Zimin A.V."/>
            <person name="Baldwin J."/>
            <person name="Abdouelleil A."/>
            <person name="Abdulkadir J."/>
            <person name="Abebe A."/>
            <person name="Abera B."/>
            <person name="Abreu J."/>
            <person name="Acer S.C."/>
            <person name="Aftuck L."/>
            <person name="Alexander A."/>
            <person name="An P."/>
            <person name="Anderson E."/>
            <person name="Anderson S."/>
            <person name="Arachi H."/>
            <person name="Azer M."/>
            <person name="Bachantsang P."/>
            <person name="Barry A."/>
            <person name="Bayul T."/>
            <person name="Berlin A."/>
            <person name="Bessette D."/>
            <person name="Bloom T."/>
            <person name="Blye J."/>
            <person name="Boguslavskiy L."/>
            <person name="Bonnet C."/>
            <person name="Boukhgalter B."/>
            <person name="Bourzgui I."/>
            <person name="Brown A."/>
            <person name="Cahill P."/>
            <person name="Channer S."/>
            <person name="Cheshatsang Y."/>
            <person name="Chuda L."/>
            <person name="Citroen M."/>
            <person name="Collymore A."/>
            <person name="Cooke P."/>
            <person name="Costello M."/>
            <person name="D'Aco K."/>
            <person name="Daza R."/>
            <person name="De Haan G."/>
            <person name="DeGray S."/>
            <person name="DeMaso C."/>
            <person name="Dhargay N."/>
            <person name="Dooley K."/>
            <person name="Dooley E."/>
            <person name="Doricent M."/>
            <person name="Dorje P."/>
            <person name="Dorjee K."/>
            <person name="Dupes A."/>
            <person name="Elong R."/>
            <person name="Falk J."/>
            <person name="Farina A."/>
            <person name="Faro S."/>
            <person name="Ferguson D."/>
            <person name="Fisher S."/>
            <person name="Foley C.D."/>
            <person name="Franke A."/>
            <person name="Friedrich D."/>
            <person name="Gadbois L."/>
            <person name="Gearin G."/>
            <person name="Gearin C.R."/>
            <person name="Giannoukos G."/>
            <person name="Goode T."/>
            <person name="Graham J."/>
            <person name="Grandbois E."/>
            <person name="Grewal S."/>
            <person name="Gyaltsen K."/>
            <person name="Hafez N."/>
            <person name="Hagos B."/>
            <person name="Hall J."/>
            <person name="Henson C."/>
            <person name="Hollinger A."/>
            <person name="Honan T."/>
            <person name="Huard M.D."/>
            <person name="Hughes L."/>
            <person name="Hurhula B."/>
            <person name="Husby M.E."/>
            <person name="Kamat A."/>
            <person name="Kanga B."/>
            <person name="Kashin S."/>
            <person name="Khazanovich D."/>
            <person name="Kisner P."/>
            <person name="Lance K."/>
            <person name="Lara M."/>
            <person name="Lee W."/>
            <person name="Lennon N."/>
            <person name="Letendre F."/>
            <person name="LeVine R."/>
            <person name="Lipovsky A."/>
            <person name="Liu X."/>
            <person name="Liu J."/>
            <person name="Liu S."/>
            <person name="Lokyitsang T."/>
            <person name="Lokyitsang Y."/>
            <person name="Lubonja R."/>
            <person name="Lui A."/>
            <person name="MacDonald P."/>
            <person name="Magnisalis V."/>
            <person name="Maru K."/>
            <person name="Matthews C."/>
            <person name="McCusker W."/>
            <person name="McDonough S."/>
            <person name="Mehta T."/>
            <person name="Meldrim J."/>
            <person name="Meneus L."/>
            <person name="Mihai O."/>
            <person name="Mihalev A."/>
            <person name="Mihova T."/>
            <person name="Mittelman R."/>
            <person name="Mlenga V."/>
            <person name="Montmayeur A."/>
            <person name="Mulrain L."/>
            <person name="Navidi A."/>
            <person name="Naylor J."/>
            <person name="Negash T."/>
            <person name="Nguyen T."/>
            <person name="Nguyen N."/>
            <person name="Nicol R."/>
            <person name="Norbu C."/>
            <person name="Norbu N."/>
            <person name="Novod N."/>
            <person name="O'Neill B."/>
            <person name="Osman S."/>
            <person name="Markiewicz E."/>
            <person name="Oyono O.L."/>
            <person name="Patti C."/>
            <person name="Phunkhang P."/>
            <person name="Pierre F."/>
            <person name="Priest M."/>
            <person name="Raghuraman S."/>
            <person name="Rege F."/>
            <person name="Reyes R."/>
            <person name="Rise C."/>
            <person name="Rogov P."/>
            <person name="Ross K."/>
            <person name="Ryan E."/>
            <person name="Settipalli S."/>
            <person name="Shea T."/>
            <person name="Sherpa N."/>
            <person name="Shi L."/>
            <person name="Shih D."/>
            <person name="Sparrow T."/>
            <person name="Spaulding J."/>
            <person name="Stalker J."/>
            <person name="Stange-Thomann N."/>
            <person name="Stavropoulos S."/>
            <person name="Stone C."/>
            <person name="Strader C."/>
            <person name="Tesfaye S."/>
            <person name="Thomson T."/>
            <person name="Thoulutsang Y."/>
            <person name="Thoulutsang D."/>
            <person name="Topham K."/>
            <person name="Topping I."/>
            <person name="Tsamla T."/>
            <person name="Vassiliev H."/>
            <person name="Vo A."/>
            <person name="Wangchuk T."/>
            <person name="Wangdi T."/>
            <person name="Weiand M."/>
            <person name="Wilkinson J."/>
            <person name="Wilson A."/>
            <person name="Yadav S."/>
            <person name="Young G."/>
            <person name="Yu Q."/>
            <person name="Zembek L."/>
            <person name="Zhong D."/>
            <person name="Zimmer A."/>
            <person name="Zwirko Z."/>
            <person name="Jaffe D.B."/>
            <person name="Alvarez P."/>
            <person name="Brockman W."/>
            <person name="Butler J."/>
            <person name="Chin C."/>
            <person name="Gnerre S."/>
            <person name="Grabherr M."/>
            <person name="Kleber M."/>
            <person name="Mauceli E."/>
            <person name="MacCallum I."/>
        </authorList>
    </citation>
    <scope>NUCLEOTIDE SEQUENCE [LARGE SCALE GENOMIC DNA]</scope>
    <source>
        <strain evidence="3">Tucson 15287-2541.00</strain>
    </source>
</reference>
<feature type="coiled-coil region" evidence="1">
    <location>
        <begin position="36"/>
        <end position="144"/>
    </location>
</feature>
<dbReference type="PhylomeDB" id="B4K1J8"/>
<dbReference type="GO" id="GO:1901673">
    <property type="term" value="P:regulation of mitotic spindle assembly"/>
    <property type="evidence" value="ECO:0007669"/>
    <property type="project" value="TreeGrafter"/>
</dbReference>
<proteinExistence type="predicted"/>
<dbReference type="eggNOG" id="KOG4674">
    <property type="taxonomic scope" value="Eukaryota"/>
</dbReference>
<dbReference type="AlphaFoldDB" id="B4K1J8"/>
<dbReference type="GO" id="GO:0005643">
    <property type="term" value="C:nuclear pore"/>
    <property type="evidence" value="ECO:0007669"/>
    <property type="project" value="TreeGrafter"/>
</dbReference>
<keyword evidence="3" id="KW-1185">Reference proteome</keyword>
<evidence type="ECO:0000256" key="1">
    <source>
        <dbReference type="SAM" id="Coils"/>
    </source>
</evidence>
<dbReference type="GO" id="GO:0017056">
    <property type="term" value="F:structural constituent of nuclear pore"/>
    <property type="evidence" value="ECO:0007669"/>
    <property type="project" value="TreeGrafter"/>
</dbReference>
<gene>
    <name evidence="2" type="primary">Dgri\GH13933</name>
    <name evidence="2" type="ORF">Dgri_GH13933</name>
</gene>
<dbReference type="EMBL" id="CH917418">
    <property type="protein sequence ID" value="EDV92492.1"/>
    <property type="molecule type" value="Genomic_DNA"/>
</dbReference>
<dbReference type="PANTHER" id="PTHR18898:SF2">
    <property type="entry name" value="NUCLEOPROTEIN TPR"/>
    <property type="match status" value="1"/>
</dbReference>
<dbReference type="HOGENOM" id="CLU_107749_0_0_1"/>
<protein>
    <submittedName>
        <fullName evidence="2">GH13933</fullName>
    </submittedName>
</protein>
<dbReference type="Proteomes" id="UP000001070">
    <property type="component" value="Unassembled WGS sequence"/>
</dbReference>
<dbReference type="SMR" id="B4K1J8"/>
<keyword evidence="1" id="KW-0175">Coiled coil</keyword>
<dbReference type="STRING" id="7222.B4K1J8"/>
<dbReference type="OrthoDB" id="343070at2759"/>